<proteinExistence type="predicted"/>
<organism evidence="3 4">
    <name type="scientific">Scleromatobacter humisilvae</name>
    <dbReference type="NCBI Taxonomy" id="2897159"/>
    <lineage>
        <taxon>Bacteria</taxon>
        <taxon>Pseudomonadati</taxon>
        <taxon>Pseudomonadota</taxon>
        <taxon>Betaproteobacteria</taxon>
        <taxon>Burkholderiales</taxon>
        <taxon>Sphaerotilaceae</taxon>
        <taxon>Scleromatobacter</taxon>
    </lineage>
</organism>
<keyword evidence="1" id="KW-0812">Transmembrane</keyword>
<evidence type="ECO:0000313" key="4">
    <source>
        <dbReference type="Proteomes" id="UP001139353"/>
    </source>
</evidence>
<keyword evidence="1" id="KW-0472">Membrane</keyword>
<feature type="domain" description="LiaF transmembrane" evidence="2">
    <location>
        <begin position="26"/>
        <end position="117"/>
    </location>
</feature>
<accession>A0A9X1YHC3</accession>
<feature type="transmembrane region" description="Helical" evidence="1">
    <location>
        <begin position="80"/>
        <end position="97"/>
    </location>
</feature>
<evidence type="ECO:0000256" key="1">
    <source>
        <dbReference type="SAM" id="Phobius"/>
    </source>
</evidence>
<dbReference type="AlphaFoldDB" id="A0A9X1YHC3"/>
<dbReference type="Proteomes" id="UP001139353">
    <property type="component" value="Unassembled WGS sequence"/>
</dbReference>
<dbReference type="RefSeq" id="WP_275680457.1">
    <property type="nucleotide sequence ID" value="NZ_JAJLJH010000001.1"/>
</dbReference>
<gene>
    <name evidence="3" type="ORF">LPC04_01750</name>
</gene>
<comment type="caution">
    <text evidence="3">The sequence shown here is derived from an EMBL/GenBank/DDBJ whole genome shotgun (WGS) entry which is preliminary data.</text>
</comment>
<keyword evidence="1" id="KW-1133">Transmembrane helix</keyword>
<dbReference type="Pfam" id="PF22570">
    <property type="entry name" value="LiaF-TM"/>
    <property type="match status" value="1"/>
</dbReference>
<feature type="transmembrane region" description="Helical" evidence="1">
    <location>
        <begin position="103"/>
        <end position="123"/>
    </location>
</feature>
<feature type="transmembrane region" description="Helical" evidence="1">
    <location>
        <begin position="51"/>
        <end position="68"/>
    </location>
</feature>
<keyword evidence="4" id="KW-1185">Reference proteome</keyword>
<evidence type="ECO:0000259" key="2">
    <source>
        <dbReference type="Pfam" id="PF22570"/>
    </source>
</evidence>
<evidence type="ECO:0000313" key="3">
    <source>
        <dbReference type="EMBL" id="MCK9684427.1"/>
    </source>
</evidence>
<protein>
    <recommendedName>
        <fullName evidence="2">LiaF transmembrane domain-containing protein</fullName>
    </recommendedName>
</protein>
<dbReference type="EMBL" id="JAJLJH010000001">
    <property type="protein sequence ID" value="MCK9684427.1"/>
    <property type="molecule type" value="Genomic_DNA"/>
</dbReference>
<sequence length="133" mass="14614">MFDYSRPHPHVHVLRLRGHRTLRRVFTGMVLILAGIGVLLKNQGLISGDELWLIAPAVIALSGLARLIALPDAVNVVRAVLRLAVAAYLVVVIEHIGGWTFAATWPVLLIGVGGSMLGYELLVRRRPSQEPNW</sequence>
<reference evidence="3" key="1">
    <citation type="submission" date="2021-11" db="EMBL/GenBank/DDBJ databases">
        <title>BS-T2-15 a new species belonging to the Comamonadaceae family isolated from the soil of a French oak forest.</title>
        <authorList>
            <person name="Mieszkin S."/>
            <person name="Alain K."/>
        </authorList>
    </citation>
    <scope>NUCLEOTIDE SEQUENCE</scope>
    <source>
        <strain evidence="3">BS-T2-15</strain>
    </source>
</reference>
<name>A0A9X1YHC3_9BURK</name>
<feature type="transmembrane region" description="Helical" evidence="1">
    <location>
        <begin position="21"/>
        <end position="39"/>
    </location>
</feature>
<dbReference type="InterPro" id="IPR054331">
    <property type="entry name" value="LiaF_TM"/>
</dbReference>